<keyword evidence="3" id="KW-1185">Reference proteome</keyword>
<feature type="signal peptide" evidence="1">
    <location>
        <begin position="1"/>
        <end position="27"/>
    </location>
</feature>
<name>A0ABQ4CHF7_9ACTN</name>
<dbReference type="EMBL" id="BONE01000001">
    <property type="protein sequence ID" value="GIF70729.1"/>
    <property type="molecule type" value="Genomic_DNA"/>
</dbReference>
<dbReference type="Proteomes" id="UP000604117">
    <property type="component" value="Unassembled WGS sequence"/>
</dbReference>
<evidence type="ECO:0000313" key="2">
    <source>
        <dbReference type="EMBL" id="GIF70729.1"/>
    </source>
</evidence>
<accession>A0ABQ4CHF7</accession>
<comment type="caution">
    <text evidence="2">The sequence shown here is derived from an EMBL/GenBank/DDBJ whole genome shotgun (WGS) entry which is preliminary data.</text>
</comment>
<dbReference type="RefSeq" id="WP_203710170.1">
    <property type="nucleotide sequence ID" value="NZ_BONE01000001.1"/>
</dbReference>
<sequence length="181" mass="18325">MQKRSKRILAATLAFVGVAAAAGTAWAVFSEQSTASAGGTTADMSALVVGSGVDAPKIDYFGDDDTLWPNVDAGATDYNPETGLHPAQVIVKVTNNNKVPVKVTSADIAGTAVFNNSGVQATCGTYLKVFATPSIPAPVTVAANGGTETLTITGVYLDEAAPNDCQGGAVTTTWTITGKAL</sequence>
<reference evidence="2 3" key="1">
    <citation type="submission" date="2021-01" db="EMBL/GenBank/DDBJ databases">
        <title>Whole genome shotgun sequence of Asanoa siamensis NBRC 107932.</title>
        <authorList>
            <person name="Komaki H."/>
            <person name="Tamura T."/>
        </authorList>
    </citation>
    <scope>NUCLEOTIDE SEQUENCE [LARGE SCALE GENOMIC DNA]</scope>
    <source>
        <strain evidence="2 3">NBRC 107932</strain>
    </source>
</reference>
<protein>
    <recommendedName>
        <fullName evidence="4">Ribosomally synthesized peptide with SipW-like signal peptide</fullName>
    </recommendedName>
</protein>
<evidence type="ECO:0000313" key="3">
    <source>
        <dbReference type="Proteomes" id="UP000604117"/>
    </source>
</evidence>
<evidence type="ECO:0008006" key="4">
    <source>
        <dbReference type="Google" id="ProtNLM"/>
    </source>
</evidence>
<gene>
    <name evidence="2" type="ORF">Asi02nite_02470</name>
</gene>
<keyword evidence="1" id="KW-0732">Signal</keyword>
<feature type="chain" id="PRO_5046572936" description="Ribosomally synthesized peptide with SipW-like signal peptide" evidence="1">
    <location>
        <begin position="28"/>
        <end position="181"/>
    </location>
</feature>
<evidence type="ECO:0000256" key="1">
    <source>
        <dbReference type="SAM" id="SignalP"/>
    </source>
</evidence>
<organism evidence="2 3">
    <name type="scientific">Asanoa siamensis</name>
    <dbReference type="NCBI Taxonomy" id="926357"/>
    <lineage>
        <taxon>Bacteria</taxon>
        <taxon>Bacillati</taxon>
        <taxon>Actinomycetota</taxon>
        <taxon>Actinomycetes</taxon>
        <taxon>Micromonosporales</taxon>
        <taxon>Micromonosporaceae</taxon>
        <taxon>Asanoa</taxon>
    </lineage>
</organism>
<proteinExistence type="predicted"/>